<dbReference type="PANTHER" id="PTHR31212:SF4">
    <property type="entry name" value="ALPHA-KETOGLUTARATE-DEPENDENT DIOXYGENASE ALKB HOMOLOG 3"/>
    <property type="match status" value="1"/>
</dbReference>
<accession>A0A4P7BFA4</accession>
<dbReference type="InterPro" id="IPR027450">
    <property type="entry name" value="AlkB-like"/>
</dbReference>
<dbReference type="PROSITE" id="PS51471">
    <property type="entry name" value="FE2OG_OXY"/>
    <property type="match status" value="1"/>
</dbReference>
<reference evidence="3 4" key="2">
    <citation type="submission" date="2019-03" db="EMBL/GenBank/DDBJ databases">
        <title>Draft Genome Sequences of Six Type Strains of the Genus Massilia.</title>
        <authorList>
            <person name="Miess H."/>
            <person name="Frediansyhah A."/>
            <person name="Gross H."/>
        </authorList>
    </citation>
    <scope>NUCLEOTIDE SEQUENCE [LARGE SCALE GENOMIC DNA]</scope>
    <source>
        <strain evidence="3 4">DSM 17505</strain>
    </source>
</reference>
<reference evidence="2" key="3">
    <citation type="submission" date="2022-12" db="EMBL/GenBank/DDBJ databases">
        <authorList>
            <person name="Sun Q."/>
            <person name="Kim S."/>
        </authorList>
    </citation>
    <scope>NUCLEOTIDE SEQUENCE</scope>
    <source>
        <strain evidence="2">KCTC 12344</strain>
    </source>
</reference>
<dbReference type="InterPro" id="IPR005123">
    <property type="entry name" value="Oxoglu/Fe-dep_dioxygenase_dom"/>
</dbReference>
<dbReference type="EMBL" id="BMWW01000004">
    <property type="protein sequence ID" value="GGY90062.1"/>
    <property type="molecule type" value="Genomic_DNA"/>
</dbReference>
<keyword evidence="4" id="KW-1185">Reference proteome</keyword>
<evidence type="ECO:0000313" key="2">
    <source>
        <dbReference type="EMBL" id="GGY90062.1"/>
    </source>
</evidence>
<organism evidence="2 5">
    <name type="scientific">Pseudoduganella plicata</name>
    <dbReference type="NCBI Taxonomy" id="321984"/>
    <lineage>
        <taxon>Bacteria</taxon>
        <taxon>Pseudomonadati</taxon>
        <taxon>Pseudomonadota</taxon>
        <taxon>Betaproteobacteria</taxon>
        <taxon>Burkholderiales</taxon>
        <taxon>Oxalobacteraceae</taxon>
        <taxon>Telluria group</taxon>
        <taxon>Pseudoduganella</taxon>
    </lineage>
</organism>
<dbReference type="GO" id="GO:0051213">
    <property type="term" value="F:dioxygenase activity"/>
    <property type="evidence" value="ECO:0007669"/>
    <property type="project" value="UniProtKB-KW"/>
</dbReference>
<evidence type="ECO:0000313" key="4">
    <source>
        <dbReference type="Proteomes" id="UP000294359"/>
    </source>
</evidence>
<keyword evidence="3" id="KW-0223">Dioxygenase</keyword>
<evidence type="ECO:0000313" key="5">
    <source>
        <dbReference type="Proteomes" id="UP000619512"/>
    </source>
</evidence>
<proteinExistence type="predicted"/>
<feature type="domain" description="Fe2OG dioxygenase" evidence="1">
    <location>
        <begin position="101"/>
        <end position="198"/>
    </location>
</feature>
<dbReference type="Gene3D" id="2.60.120.590">
    <property type="entry name" value="Alpha-ketoglutarate-dependent dioxygenase AlkB-like"/>
    <property type="match status" value="1"/>
</dbReference>
<dbReference type="InterPro" id="IPR032854">
    <property type="entry name" value="ALKBH3"/>
</dbReference>
<dbReference type="InterPro" id="IPR037151">
    <property type="entry name" value="AlkB-like_sf"/>
</dbReference>
<dbReference type="Pfam" id="PF13532">
    <property type="entry name" value="2OG-FeII_Oxy_2"/>
    <property type="match status" value="1"/>
</dbReference>
<dbReference type="SUPFAM" id="SSF51197">
    <property type="entry name" value="Clavaminate synthase-like"/>
    <property type="match status" value="1"/>
</dbReference>
<evidence type="ECO:0000259" key="1">
    <source>
        <dbReference type="PROSITE" id="PS51471"/>
    </source>
</evidence>
<dbReference type="Proteomes" id="UP000619512">
    <property type="component" value="Unassembled WGS sequence"/>
</dbReference>
<protein>
    <submittedName>
        <fullName evidence="2">Alkylated DNA repair protein</fullName>
    </submittedName>
    <submittedName>
        <fullName evidence="3">Alpha-ketoglutarate-dependent dioxygenase AlkB</fullName>
    </submittedName>
</protein>
<sequence length="198" mass="22505">MDLFSAPDTLQPIPIDDGELSFLSQLALPAPNDVILQRLLEEIDWKEETIFVWGKEQKQPRLSAWYGEAAYTYSRRLFTPLPFTPLLAELKTIVEGVTGHRFNSVLLNCYRNERDSVGFHSDDEPELGPTPAIASLTFGTTRTFILKHKTLPKTVKIDLTDGSLLLMAGMLQRHWKHGINKETKERGVRVNLTFRLIA</sequence>
<dbReference type="EMBL" id="CP038026">
    <property type="protein sequence ID" value="QBQ37421.1"/>
    <property type="molecule type" value="Genomic_DNA"/>
</dbReference>
<name>A0A4P7BFA4_9BURK</name>
<dbReference type="RefSeq" id="WP_134385882.1">
    <property type="nucleotide sequence ID" value="NZ_BMWW01000004.1"/>
</dbReference>
<gene>
    <name evidence="3" type="ORF">E1742_15545</name>
    <name evidence="2" type="ORF">GCM10007388_24090</name>
</gene>
<reference evidence="2" key="1">
    <citation type="journal article" date="2014" name="Int. J. Syst. Evol. Microbiol.">
        <title>Complete genome sequence of Corynebacterium casei LMG S-19264T (=DSM 44701T), isolated from a smear-ripened cheese.</title>
        <authorList>
            <consortium name="US DOE Joint Genome Institute (JGI-PGF)"/>
            <person name="Walter F."/>
            <person name="Albersmeier A."/>
            <person name="Kalinowski J."/>
            <person name="Ruckert C."/>
        </authorList>
    </citation>
    <scope>NUCLEOTIDE SEQUENCE</scope>
    <source>
        <strain evidence="2">KCTC 12344</strain>
    </source>
</reference>
<dbReference type="Proteomes" id="UP000294359">
    <property type="component" value="Chromosome"/>
</dbReference>
<dbReference type="PANTHER" id="PTHR31212">
    <property type="entry name" value="ALPHA-KETOGLUTARATE-DEPENDENT DIOXYGENASE ALKB HOMOLOG 3"/>
    <property type="match status" value="1"/>
</dbReference>
<dbReference type="GO" id="GO:0006307">
    <property type="term" value="P:DNA alkylation repair"/>
    <property type="evidence" value="ECO:0007669"/>
    <property type="project" value="InterPro"/>
</dbReference>
<dbReference type="OrthoDB" id="190276at2"/>
<keyword evidence="3" id="KW-0560">Oxidoreductase</keyword>
<dbReference type="AlphaFoldDB" id="A0A4P7BFA4"/>
<evidence type="ECO:0000313" key="3">
    <source>
        <dbReference type="EMBL" id="QBQ37421.1"/>
    </source>
</evidence>